<keyword evidence="1" id="KW-1133">Transmembrane helix</keyword>
<comment type="caution">
    <text evidence="2">The sequence shown here is derived from an EMBL/GenBank/DDBJ whole genome shotgun (WGS) entry which is preliminary data.</text>
</comment>
<sequence length="189" mass="21691">MENNLFAQFAKRRHETNSERLEQLTQEFAHHLSDTLFWIASKKVGSQISFELISGDNSDSPPSLFAYMNSDGSTEYPTTILDDIEHHGRQYTAIRGSYLIALSQKITTTLHILDENNASIVLSHDMQLKLHQIIKSLWTTETEVDPLPTIHAQPTDTQPASKKRSWLKFFIFSAILIIVCATGYWLYRY</sequence>
<gene>
    <name evidence="2" type="ORF">JRA39_000272</name>
</gene>
<protein>
    <submittedName>
        <fullName evidence="2">Uncharacterized protein</fullName>
    </submittedName>
</protein>
<proteinExistence type="predicted"/>
<evidence type="ECO:0000256" key="1">
    <source>
        <dbReference type="SAM" id="Phobius"/>
    </source>
</evidence>
<dbReference type="AlphaFoldDB" id="A0AAI9MVC8"/>
<dbReference type="EMBL" id="AAZDVE040000001">
    <property type="protein sequence ID" value="EMP9431281.1"/>
    <property type="molecule type" value="Genomic_DNA"/>
</dbReference>
<accession>A0AAI9MVC8</accession>
<keyword evidence="1" id="KW-0812">Transmembrane</keyword>
<organism evidence="2">
    <name type="scientific">Providencia stuartii</name>
    <dbReference type="NCBI Taxonomy" id="588"/>
    <lineage>
        <taxon>Bacteria</taxon>
        <taxon>Pseudomonadati</taxon>
        <taxon>Pseudomonadota</taxon>
        <taxon>Gammaproteobacteria</taxon>
        <taxon>Enterobacterales</taxon>
        <taxon>Morganellaceae</taxon>
        <taxon>Providencia</taxon>
    </lineage>
</organism>
<reference evidence="2" key="1">
    <citation type="submission" date="2024-02" db="EMBL/GenBank/DDBJ databases">
        <authorList>
            <consortium name="Clinical and Environmental Microbiology Branch: Whole genome sequencing antimicrobial resistance pathogens in the healthcare setting"/>
        </authorList>
    </citation>
    <scope>NUCLEOTIDE SEQUENCE</scope>
    <source>
        <strain evidence="2">2020GO-00142</strain>
    </source>
</reference>
<feature type="transmembrane region" description="Helical" evidence="1">
    <location>
        <begin position="169"/>
        <end position="187"/>
    </location>
</feature>
<evidence type="ECO:0000313" key="2">
    <source>
        <dbReference type="EMBL" id="EMP9431281.1"/>
    </source>
</evidence>
<name>A0AAI9MVC8_PROST</name>
<keyword evidence="1" id="KW-0472">Membrane</keyword>